<dbReference type="PROSITE" id="PS51477">
    <property type="entry name" value="PAH"/>
    <property type="match status" value="2"/>
</dbReference>
<feature type="region of interest" description="Disordered" evidence="5">
    <location>
        <begin position="175"/>
        <end position="220"/>
    </location>
</feature>
<dbReference type="PANTHER" id="PTHR12346">
    <property type="entry name" value="SIN3B-RELATED"/>
    <property type="match status" value="1"/>
</dbReference>
<dbReference type="Pfam" id="PF02671">
    <property type="entry name" value="PAH"/>
    <property type="match status" value="3"/>
</dbReference>
<name>A0AAD2H5Y6_9AGAR</name>
<evidence type="ECO:0000256" key="3">
    <source>
        <dbReference type="ARBA" id="ARBA00023242"/>
    </source>
</evidence>
<reference evidence="7" key="1">
    <citation type="submission" date="2023-11" db="EMBL/GenBank/DDBJ databases">
        <authorList>
            <person name="De Vega J J."/>
            <person name="De Vega J J."/>
        </authorList>
    </citation>
    <scope>NUCLEOTIDE SEQUENCE</scope>
</reference>
<proteinExistence type="predicted"/>
<feature type="domain" description="Histone deacetylase interacting" evidence="6">
    <location>
        <begin position="481"/>
        <end position="580"/>
    </location>
</feature>
<dbReference type="InterPro" id="IPR013194">
    <property type="entry name" value="HDAC_interact_dom"/>
</dbReference>
<evidence type="ECO:0000259" key="6">
    <source>
        <dbReference type="SMART" id="SM00761"/>
    </source>
</evidence>
<feature type="compositionally biased region" description="Low complexity" evidence="5">
    <location>
        <begin position="175"/>
        <end position="189"/>
    </location>
</feature>
<dbReference type="GO" id="GO:0003714">
    <property type="term" value="F:transcription corepressor activity"/>
    <property type="evidence" value="ECO:0007669"/>
    <property type="project" value="InterPro"/>
</dbReference>
<evidence type="ECO:0000256" key="4">
    <source>
        <dbReference type="PROSITE-ProRule" id="PRU00810"/>
    </source>
</evidence>
<protein>
    <recommendedName>
        <fullName evidence="6">Histone deacetylase interacting domain-containing protein</fullName>
    </recommendedName>
</protein>
<sequence>MSDFDHSRDGKAPSFETLHKTPQNSRVEDSSSVLAPMEMTPRDHGASVSPPGHNHPATTQVTESSLLEHPPVPVIPVEDPAAQAPVERTLNVADALGYLDAVKTQFNDRPDVYNQFLDIMKEFKGQYIDTPGVIKRVSSLFNGHPVLIQGFNTFLPAGYRIECSKDANNSSYITVTTPTGTTTTTTTTSRPPPLPVTADGRAATPERLSSRHPSVEPPREKQAIEPAVTYVHKIKQQCDPETYRQFLDILSRYHHQPGNIDEEEVTAQIAFLFKDSPELQKDFALFLPDRGKPQDDSSHSEKSRQRRTETATPATVLSHKRKRREVVEIVPKVAPSKRQNKKAKQADPAPTQTQPPVRMSSPVRRQPVSRPTTSSSALPAAPEDSPAHIFFDRVKRALDDNRETYNEFLKLINLFTQDFIDTPRLVRESRSFLGDGELMVMLKEIVGWDDRREKESRMEGGSWTRPAIVNRKVDKSQARLNAEFGSYRRIPDADANVVCSGRDEMCRQVLNDSWVSHPTWTSEEVGFVTPRMNLYEEALHRSEEERLEYDFHIEAIVRTISMLEPLNMKMAALTVEDRAAFKPKPNLNGQLKSIHHRAMQDTPALAIPVVLQRLKQKEEEWKRGQREWNKVWREVDARNYSKSLDHQAIQFKVRDKKALTSKSFVSQIETAREEQVTRRAALIDPLFARTRPRHQLEFVMDDTVVLQDALKLTFSFLDRAQGQINFSERKRIEGFLRNFVPLFYGLDAAAFNAAFVVVQPSPESDLSDEDTDTYSVSSSSRLRPSHAGDLRKQLLKSEQAKLSHRSTRNNDSPASTRPPSPVSEAESSRAASIRGTFFTNTMFYTLLRLIEVLFSRLKLLKDVAAGLLTRDMSSVPRDPGAFAHQEIVPFRDLSSHAEHFYNIMLESCERLFDNEMEQHVFEDQMRFMFGIKHAHKIFTVDKVAGVQVILGDSQSQDLLELFKRERALTSSTTQDLVNSRKNAEKILGPDENLFRVDWVSAASRMTIQLIGKDDSSFDDSEVLNGRWQSYMESFVTTNVSDGVTAARVRRPFLRRNISTGPAVPKMLTRDGLEIKICVRTYRLFYGSQTEDWLFKTDSRGKLSSLVEKKAVRRKLWLEKEAV</sequence>
<dbReference type="FunFam" id="1.20.1160.11:FF:000001">
    <property type="entry name" value="Paired amphipathic helix protein Sin3"/>
    <property type="match status" value="1"/>
</dbReference>
<evidence type="ECO:0000256" key="5">
    <source>
        <dbReference type="SAM" id="MobiDB-lite"/>
    </source>
</evidence>
<evidence type="ECO:0000313" key="8">
    <source>
        <dbReference type="Proteomes" id="UP001295794"/>
    </source>
</evidence>
<dbReference type="SMART" id="SM00761">
    <property type="entry name" value="HDAC_interact"/>
    <property type="match status" value="1"/>
</dbReference>
<feature type="compositionally biased region" description="Basic and acidic residues" evidence="5">
    <location>
        <begin position="1"/>
        <end position="11"/>
    </location>
</feature>
<dbReference type="AlphaFoldDB" id="A0AAD2H5Y6"/>
<dbReference type="Gene3D" id="1.20.1160.11">
    <property type="entry name" value="Paired amphipathic helix"/>
    <property type="match status" value="3"/>
</dbReference>
<dbReference type="GO" id="GO:0000122">
    <property type="term" value="P:negative regulation of transcription by RNA polymerase II"/>
    <property type="evidence" value="ECO:0007669"/>
    <property type="project" value="TreeGrafter"/>
</dbReference>
<keyword evidence="8" id="KW-1185">Reference proteome</keyword>
<comment type="caution">
    <text evidence="7">The sequence shown here is derived from an EMBL/GenBank/DDBJ whole genome shotgun (WGS) entry which is preliminary data.</text>
</comment>
<feature type="compositionally biased region" description="Basic and acidic residues" evidence="5">
    <location>
        <begin position="289"/>
        <end position="309"/>
    </location>
</feature>
<keyword evidence="3 4" id="KW-0539">Nucleus</keyword>
<keyword evidence="2" id="KW-0678">Repressor</keyword>
<dbReference type="Pfam" id="PF16879">
    <property type="entry name" value="Sin3a_C"/>
    <property type="match status" value="1"/>
</dbReference>
<dbReference type="Pfam" id="PF08295">
    <property type="entry name" value="Sin3_corepress"/>
    <property type="match status" value="1"/>
</dbReference>
<comment type="subcellular location">
    <subcellularLocation>
        <location evidence="1 4">Nucleus</location>
    </subcellularLocation>
</comment>
<feature type="compositionally biased region" description="Polar residues" evidence="5">
    <location>
        <begin position="56"/>
        <end position="65"/>
    </location>
</feature>
<dbReference type="InterPro" id="IPR031693">
    <property type="entry name" value="Sin3_C"/>
</dbReference>
<dbReference type="Proteomes" id="UP001295794">
    <property type="component" value="Unassembled WGS sequence"/>
</dbReference>
<feature type="compositionally biased region" description="Low complexity" evidence="5">
    <location>
        <begin position="346"/>
        <end position="356"/>
    </location>
</feature>
<accession>A0AAD2H5Y6</accession>
<feature type="region of interest" description="Disordered" evidence="5">
    <location>
        <begin position="1"/>
        <end position="65"/>
    </location>
</feature>
<dbReference type="InterPro" id="IPR036600">
    <property type="entry name" value="PAH_sf"/>
</dbReference>
<feature type="compositionally biased region" description="Polar residues" evidence="5">
    <location>
        <begin position="20"/>
        <end position="33"/>
    </location>
</feature>
<feature type="region of interest" description="Disordered" evidence="5">
    <location>
        <begin position="288"/>
        <end position="384"/>
    </location>
</feature>
<gene>
    <name evidence="7" type="ORF">MYCIT1_LOCUS12072</name>
</gene>
<dbReference type="EMBL" id="CAVNYO010000138">
    <property type="protein sequence ID" value="CAK5268788.1"/>
    <property type="molecule type" value="Genomic_DNA"/>
</dbReference>
<evidence type="ECO:0000256" key="1">
    <source>
        <dbReference type="ARBA" id="ARBA00004123"/>
    </source>
</evidence>
<evidence type="ECO:0000256" key="2">
    <source>
        <dbReference type="ARBA" id="ARBA00022491"/>
    </source>
</evidence>
<dbReference type="InterPro" id="IPR039774">
    <property type="entry name" value="Sin3-like"/>
</dbReference>
<evidence type="ECO:0000313" key="7">
    <source>
        <dbReference type="EMBL" id="CAK5268788.1"/>
    </source>
</evidence>
<dbReference type="GO" id="GO:0070822">
    <property type="term" value="C:Sin3-type complex"/>
    <property type="evidence" value="ECO:0007669"/>
    <property type="project" value="TreeGrafter"/>
</dbReference>
<dbReference type="SUPFAM" id="SSF47762">
    <property type="entry name" value="PAH2 domain"/>
    <property type="match status" value="3"/>
</dbReference>
<feature type="region of interest" description="Disordered" evidence="5">
    <location>
        <begin position="762"/>
        <end position="827"/>
    </location>
</feature>
<dbReference type="InterPro" id="IPR003822">
    <property type="entry name" value="PAH"/>
</dbReference>
<dbReference type="PANTHER" id="PTHR12346:SF0">
    <property type="entry name" value="SIN3A, ISOFORM G"/>
    <property type="match status" value="1"/>
</dbReference>
<organism evidence="7 8">
    <name type="scientific">Mycena citricolor</name>
    <dbReference type="NCBI Taxonomy" id="2018698"/>
    <lineage>
        <taxon>Eukaryota</taxon>
        <taxon>Fungi</taxon>
        <taxon>Dikarya</taxon>
        <taxon>Basidiomycota</taxon>
        <taxon>Agaricomycotina</taxon>
        <taxon>Agaricomycetes</taxon>
        <taxon>Agaricomycetidae</taxon>
        <taxon>Agaricales</taxon>
        <taxon>Marasmiineae</taxon>
        <taxon>Mycenaceae</taxon>
        <taxon>Mycena</taxon>
    </lineage>
</organism>